<dbReference type="InterPro" id="IPR050078">
    <property type="entry name" value="Ribosomal_L11_MeTrfase_PrmA"/>
</dbReference>
<feature type="binding site" evidence="6">
    <location>
        <position position="163"/>
    </location>
    <ligand>
        <name>S-adenosyl-L-methionine</name>
        <dbReference type="ChEBI" id="CHEBI:59789"/>
    </ligand>
</feature>
<dbReference type="STRING" id="258723.GCA_900169305_00340"/>
<evidence type="ECO:0000313" key="7">
    <source>
        <dbReference type="EMBL" id="SFJ85474.1"/>
    </source>
</evidence>
<dbReference type="SUPFAM" id="SSF53335">
    <property type="entry name" value="S-adenosyl-L-methionine-dependent methyltransferases"/>
    <property type="match status" value="1"/>
</dbReference>
<dbReference type="RefSeq" id="WP_072694764.1">
    <property type="nucleotide sequence ID" value="NZ_FOSJ01000001.1"/>
</dbReference>
<dbReference type="OrthoDB" id="9785995at2"/>
<dbReference type="Pfam" id="PF06325">
    <property type="entry name" value="PrmA"/>
    <property type="match status" value="1"/>
</dbReference>
<evidence type="ECO:0000256" key="3">
    <source>
        <dbReference type="ARBA" id="ARBA00022603"/>
    </source>
</evidence>
<name>A0A1I3UQ42_9LACT</name>
<evidence type="ECO:0000256" key="2">
    <source>
        <dbReference type="ARBA" id="ARBA00022490"/>
    </source>
</evidence>
<evidence type="ECO:0000256" key="1">
    <source>
        <dbReference type="ARBA" id="ARBA00009741"/>
    </source>
</evidence>
<dbReference type="GO" id="GO:0032259">
    <property type="term" value="P:methylation"/>
    <property type="evidence" value="ECO:0007669"/>
    <property type="project" value="UniProtKB-KW"/>
</dbReference>
<dbReference type="NCBIfam" id="TIGR00406">
    <property type="entry name" value="prmA"/>
    <property type="match status" value="1"/>
</dbReference>
<evidence type="ECO:0000256" key="5">
    <source>
        <dbReference type="ARBA" id="ARBA00022691"/>
    </source>
</evidence>
<dbReference type="PANTHER" id="PTHR43648:SF1">
    <property type="entry name" value="ELECTRON TRANSFER FLAVOPROTEIN BETA SUBUNIT LYSINE METHYLTRANSFERASE"/>
    <property type="match status" value="1"/>
</dbReference>
<keyword evidence="7" id="KW-0689">Ribosomal protein</keyword>
<feature type="binding site" evidence="6">
    <location>
        <position position="206"/>
    </location>
    <ligand>
        <name>S-adenosyl-L-methionine</name>
        <dbReference type="ChEBI" id="CHEBI:59789"/>
    </ligand>
</feature>
<dbReference type="InterPro" id="IPR029063">
    <property type="entry name" value="SAM-dependent_MTases_sf"/>
</dbReference>
<dbReference type="GO" id="GO:0016279">
    <property type="term" value="F:protein-lysine N-methyltransferase activity"/>
    <property type="evidence" value="ECO:0007669"/>
    <property type="project" value="RHEA"/>
</dbReference>
<dbReference type="EC" id="2.1.1.-" evidence="6"/>
<accession>A0A1I3UQ42</accession>
<evidence type="ECO:0000256" key="4">
    <source>
        <dbReference type="ARBA" id="ARBA00022679"/>
    </source>
</evidence>
<keyword evidence="7" id="KW-0687">Ribonucleoprotein</keyword>
<protein>
    <recommendedName>
        <fullName evidence="6">Ribosomal protein L11 methyltransferase</fullName>
        <shortName evidence="6">L11 Mtase</shortName>
        <ecNumber evidence="6">2.1.1.-</ecNumber>
    </recommendedName>
</protein>
<feature type="binding site" evidence="6">
    <location>
        <position position="184"/>
    </location>
    <ligand>
        <name>S-adenosyl-L-methionine</name>
        <dbReference type="ChEBI" id="CHEBI:59789"/>
    </ligand>
</feature>
<feature type="binding site" evidence="6">
    <location>
        <position position="249"/>
    </location>
    <ligand>
        <name>S-adenosyl-L-methionine</name>
        <dbReference type="ChEBI" id="CHEBI:59789"/>
    </ligand>
</feature>
<comment type="subcellular location">
    <subcellularLocation>
        <location evidence="6">Cytoplasm</location>
    </subcellularLocation>
</comment>
<comment type="catalytic activity">
    <reaction evidence="6">
        <text>L-lysyl-[protein] + 3 S-adenosyl-L-methionine = N(6),N(6),N(6)-trimethyl-L-lysyl-[protein] + 3 S-adenosyl-L-homocysteine + 3 H(+)</text>
        <dbReference type="Rhea" id="RHEA:54192"/>
        <dbReference type="Rhea" id="RHEA-COMP:9752"/>
        <dbReference type="Rhea" id="RHEA-COMP:13826"/>
        <dbReference type="ChEBI" id="CHEBI:15378"/>
        <dbReference type="ChEBI" id="CHEBI:29969"/>
        <dbReference type="ChEBI" id="CHEBI:57856"/>
        <dbReference type="ChEBI" id="CHEBI:59789"/>
        <dbReference type="ChEBI" id="CHEBI:61961"/>
    </reaction>
</comment>
<dbReference type="InterPro" id="IPR004498">
    <property type="entry name" value="Ribosomal_PrmA_MeTrfase"/>
</dbReference>
<keyword evidence="3 6" id="KW-0489">Methyltransferase</keyword>
<comment type="similarity">
    <text evidence="1 6">Belongs to the methyltransferase superfamily. PrmA family.</text>
</comment>
<keyword evidence="2 6" id="KW-0963">Cytoplasm</keyword>
<dbReference type="GO" id="GO:0005840">
    <property type="term" value="C:ribosome"/>
    <property type="evidence" value="ECO:0007669"/>
    <property type="project" value="UniProtKB-KW"/>
</dbReference>
<keyword evidence="4 6" id="KW-0808">Transferase</keyword>
<evidence type="ECO:0000313" key="8">
    <source>
        <dbReference type="Proteomes" id="UP000199589"/>
    </source>
</evidence>
<gene>
    <name evidence="6" type="primary">prmA</name>
    <name evidence="7" type="ORF">SAMN04488569_1001102</name>
</gene>
<evidence type="ECO:0000256" key="6">
    <source>
        <dbReference type="HAMAP-Rule" id="MF_00735"/>
    </source>
</evidence>
<dbReference type="PIRSF" id="PIRSF000401">
    <property type="entry name" value="RPL11_MTase"/>
    <property type="match status" value="1"/>
</dbReference>
<dbReference type="Proteomes" id="UP000199589">
    <property type="component" value="Unassembled WGS sequence"/>
</dbReference>
<reference evidence="8" key="1">
    <citation type="submission" date="2016-10" db="EMBL/GenBank/DDBJ databases">
        <authorList>
            <person name="Varghese N."/>
            <person name="Submissions S."/>
        </authorList>
    </citation>
    <scope>NUCLEOTIDE SEQUENCE [LARGE SCALE GENOMIC DNA]</scope>
    <source>
        <strain evidence="8">DSM 16108</strain>
    </source>
</reference>
<dbReference type="EMBL" id="FOSJ01000001">
    <property type="protein sequence ID" value="SFJ85474.1"/>
    <property type="molecule type" value="Genomic_DNA"/>
</dbReference>
<dbReference type="PANTHER" id="PTHR43648">
    <property type="entry name" value="ELECTRON TRANSFER FLAVOPROTEIN BETA SUBUNIT LYSINE METHYLTRANSFERASE"/>
    <property type="match status" value="1"/>
</dbReference>
<keyword evidence="5 6" id="KW-0949">S-adenosyl-L-methionine</keyword>
<dbReference type="AlphaFoldDB" id="A0A1I3UQ42"/>
<comment type="function">
    <text evidence="6">Methylates ribosomal protein L11.</text>
</comment>
<dbReference type="CDD" id="cd02440">
    <property type="entry name" value="AdoMet_MTases"/>
    <property type="match status" value="1"/>
</dbReference>
<proteinExistence type="inferred from homology"/>
<sequence length="316" mass="35088">MTEWKEFKVHINGEATEAVSNILIELGSAGVSVADRKDFLSLPEYGFDTLWALDEKSFPADGVVIKGYFYGDAASKATKMALIEKIEMLKSFDLDIEKYEVTTEDVVEEEWANAWKKYYHPVPITRYMTIVPQWEDYIKRHDAEKIIYLDPGLAFGTGTHPTTKLCLQALENNLRGGETVLDVGTGSGVLTIASALLGASKIQAFDLDDVAVKSAYDNIKLNNLKTEISVKPNDLLKDIDVKVDMIVANILAEIILLLIPDAFKNLKPGGKFLSSGIIIEKKEEVLASLKNTGFEIQQINQMGDWIAILAIKPEED</sequence>
<dbReference type="Gene3D" id="3.40.50.150">
    <property type="entry name" value="Vaccinia Virus protein VP39"/>
    <property type="match status" value="1"/>
</dbReference>
<organism evidence="7 8">
    <name type="scientific">Marinilactibacillus piezotolerans</name>
    <dbReference type="NCBI Taxonomy" id="258723"/>
    <lineage>
        <taxon>Bacteria</taxon>
        <taxon>Bacillati</taxon>
        <taxon>Bacillota</taxon>
        <taxon>Bacilli</taxon>
        <taxon>Lactobacillales</taxon>
        <taxon>Carnobacteriaceae</taxon>
        <taxon>Marinilactibacillus</taxon>
    </lineage>
</organism>
<dbReference type="HAMAP" id="MF_00735">
    <property type="entry name" value="Methyltr_PrmA"/>
    <property type="match status" value="1"/>
</dbReference>
<keyword evidence="8" id="KW-1185">Reference proteome</keyword>
<dbReference type="GO" id="GO:0005737">
    <property type="term" value="C:cytoplasm"/>
    <property type="evidence" value="ECO:0007669"/>
    <property type="project" value="UniProtKB-SubCell"/>
</dbReference>